<name>A0A178MBP1_9CHLR</name>
<reference evidence="1 2" key="1">
    <citation type="submission" date="2016-04" db="EMBL/GenBank/DDBJ databases">
        <title>Chloroflexus islandicus sp. nov., a thermophilic filamentous anoxygenic phototrophic bacterium from geyser Strokkur (Iceland).</title>
        <authorList>
            <person name="Gaisin V.A."/>
            <person name="Kalashnikov A.M."/>
            <person name="Sukhacheva M.V."/>
            <person name="Grouzdev D.S."/>
            <person name="Ivanov T.M."/>
            <person name="Kuznetsov B."/>
            <person name="Gorlenko V.M."/>
        </authorList>
    </citation>
    <scope>NUCLEOTIDE SEQUENCE [LARGE SCALE GENOMIC DNA]</scope>
    <source>
        <strain evidence="2">isl-2</strain>
    </source>
</reference>
<keyword evidence="2" id="KW-1185">Reference proteome</keyword>
<organism evidence="1 2">
    <name type="scientific">Chloroflexus islandicus</name>
    <dbReference type="NCBI Taxonomy" id="1707952"/>
    <lineage>
        <taxon>Bacteria</taxon>
        <taxon>Bacillati</taxon>
        <taxon>Chloroflexota</taxon>
        <taxon>Chloroflexia</taxon>
        <taxon>Chloroflexales</taxon>
        <taxon>Chloroflexineae</taxon>
        <taxon>Chloroflexaceae</taxon>
        <taxon>Chloroflexus</taxon>
    </lineage>
</organism>
<gene>
    <name evidence="1" type="ORF">A6A03_01615</name>
</gene>
<accession>A0A178MBP1</accession>
<protein>
    <submittedName>
        <fullName evidence="1">Uncharacterized protein</fullName>
    </submittedName>
</protein>
<proteinExistence type="predicted"/>
<evidence type="ECO:0000313" key="1">
    <source>
        <dbReference type="EMBL" id="OAN45983.1"/>
    </source>
</evidence>
<dbReference type="EMBL" id="LWQS01000049">
    <property type="protein sequence ID" value="OAN45983.1"/>
    <property type="molecule type" value="Genomic_DNA"/>
</dbReference>
<dbReference type="RefSeq" id="WP_066786586.1">
    <property type="nucleotide sequence ID" value="NZ_LWQS01000049.1"/>
</dbReference>
<dbReference type="Proteomes" id="UP000078287">
    <property type="component" value="Unassembled WGS sequence"/>
</dbReference>
<dbReference type="OrthoDB" id="1550413at2"/>
<evidence type="ECO:0000313" key="2">
    <source>
        <dbReference type="Proteomes" id="UP000078287"/>
    </source>
</evidence>
<comment type="caution">
    <text evidence="1">The sequence shown here is derived from an EMBL/GenBank/DDBJ whole genome shotgun (WGS) entry which is preliminary data.</text>
</comment>
<sequence length="334" mass="38076">MKEQISLASINQLLGEELKDGNRAAQTFRAFITQPRWQHEHFHLWVKEAITQQWPRHLQDIVIAIGQYLGFQIEFGHYSSNRNSISFDGLWKKSTGEHIVIEVKSGTWIAHDVGQIGEYLQRLATTVGVPYTKVFGLYVIGEGDALPLADQIRGSAYRDRVRLISCDDLLNLLKLKEDLNTLELRDVNQKIQSILLPIDTIDVGHLVRVIIEIATLRRSLPAEEEEAVPFNSAGVWTRDEIYQFLVNSTSNQRALFKVLSRQSDKISRRKLIEELQMETDDSQFSGMQLAGARAGITMRIEALGKEPLIRAPDRGRYYELHPDYANDIRGYFGG</sequence>
<dbReference type="AlphaFoldDB" id="A0A178MBP1"/>